<proteinExistence type="predicted"/>
<evidence type="ECO:0008006" key="3">
    <source>
        <dbReference type="Google" id="ProtNLM"/>
    </source>
</evidence>
<keyword evidence="2" id="KW-1185">Reference proteome</keyword>
<organism evidence="1 2">
    <name type="scientific">Pedobacter steynii</name>
    <dbReference type="NCBI Taxonomy" id="430522"/>
    <lineage>
        <taxon>Bacteria</taxon>
        <taxon>Pseudomonadati</taxon>
        <taxon>Bacteroidota</taxon>
        <taxon>Sphingobacteriia</taxon>
        <taxon>Sphingobacteriales</taxon>
        <taxon>Sphingobacteriaceae</taxon>
        <taxon>Pedobacter</taxon>
    </lineage>
</organism>
<dbReference type="RefSeq" id="WP_074603948.1">
    <property type="nucleotide sequence ID" value="NZ_FNGY01000001.1"/>
</dbReference>
<dbReference type="EMBL" id="FNGY01000001">
    <property type="protein sequence ID" value="SDL30067.1"/>
    <property type="molecule type" value="Genomic_DNA"/>
</dbReference>
<dbReference type="InterPro" id="IPR005560">
    <property type="entry name" value="Csp_YhjQ"/>
</dbReference>
<dbReference type="Proteomes" id="UP000183200">
    <property type="component" value="Unassembled WGS sequence"/>
</dbReference>
<reference evidence="2" key="1">
    <citation type="submission" date="2016-10" db="EMBL/GenBank/DDBJ databases">
        <authorList>
            <person name="Varghese N."/>
            <person name="Submissions S."/>
        </authorList>
    </citation>
    <scope>NUCLEOTIDE SEQUENCE [LARGE SCALE GENOMIC DNA]</scope>
    <source>
        <strain evidence="2">DSM 19110</strain>
    </source>
</reference>
<accession>A0A1G9IXU8</accession>
<sequence>MLEKQEIIDLKQTLALCASVCEDCAAVGFSRIQYGTLKKWWPTDRDYADVCALTASLLMLSSDMDYARLLNCEKACRMCAEVCSGYDQEHCRICAKICLKCADICRSYYQRLKV</sequence>
<dbReference type="AlphaFoldDB" id="A0A1G9IXU8"/>
<dbReference type="Pfam" id="PF03860">
    <property type="entry name" value="Csp"/>
    <property type="match status" value="1"/>
</dbReference>
<evidence type="ECO:0000313" key="1">
    <source>
        <dbReference type="EMBL" id="SDL30067.1"/>
    </source>
</evidence>
<dbReference type="Gene3D" id="1.20.1270.360">
    <property type="match status" value="1"/>
</dbReference>
<name>A0A1G9IXU8_9SPHI</name>
<evidence type="ECO:0000313" key="2">
    <source>
        <dbReference type="Proteomes" id="UP000183200"/>
    </source>
</evidence>
<gene>
    <name evidence="1" type="ORF">SAMN05421820_10191</name>
</gene>
<dbReference type="OrthoDB" id="5396211at2"/>
<protein>
    <recommendedName>
        <fullName evidence="3">Four-helix bundle copper-binding protein</fullName>
    </recommendedName>
</protein>